<reference evidence="3" key="1">
    <citation type="submission" date="2019-05" db="EMBL/GenBank/DDBJ databases">
        <title>Annotation for the trematode Fasciolopsis buski.</title>
        <authorList>
            <person name="Choi Y.-J."/>
        </authorList>
    </citation>
    <scope>NUCLEOTIDE SEQUENCE</scope>
    <source>
        <strain evidence="3">HT</strain>
        <tissue evidence="3">Whole worm</tissue>
    </source>
</reference>
<name>A0A8E0VJZ5_9TREM</name>
<proteinExistence type="predicted"/>
<protein>
    <submittedName>
        <fullName evidence="3">Cytosolic carboxypeptidase 3</fullName>
    </submittedName>
</protein>
<keyword evidence="3" id="KW-0645">Protease</keyword>
<dbReference type="OrthoDB" id="6272248at2759"/>
<dbReference type="Pfam" id="PF18027">
    <property type="entry name" value="Pepdidase_M14_N"/>
    <property type="match status" value="1"/>
</dbReference>
<sequence>MFFFSATRTAFLVASFHKDNKLPDGSIMTRTVAEQSLIDEVYSNHFQVRTNRDQKSFDQVKQQNLTNSENLHESGQIKPISTTYEDWCGVIRDHHGPFWPPGVGPFYPAPQHIYPELPNTSRGSVSSKTRENKNSLLAISKQAARFRSHRRTQDQEPTMNAAWGQSRVVFDSECSPRWTAAMLEAIAASSQLITSNINPGWIPPTLAFESRFESGNLREARRIGPFEYELTLRPDQYTKRHVQWFYFALCNASPGYVYRFVITNFTKRTSLYSKGWY</sequence>
<evidence type="ECO:0000259" key="2">
    <source>
        <dbReference type="Pfam" id="PF18027"/>
    </source>
</evidence>
<dbReference type="PANTHER" id="PTHR12756">
    <property type="entry name" value="CYTOSOLIC CARBOXYPEPTIDASE"/>
    <property type="match status" value="1"/>
</dbReference>
<keyword evidence="3" id="KW-0121">Carboxypeptidase</keyword>
<accession>A0A8E0VJZ5</accession>
<keyword evidence="3" id="KW-0378">Hydrolase</keyword>
<organism evidence="3 4">
    <name type="scientific">Fasciolopsis buskii</name>
    <dbReference type="NCBI Taxonomy" id="27845"/>
    <lineage>
        <taxon>Eukaryota</taxon>
        <taxon>Metazoa</taxon>
        <taxon>Spiralia</taxon>
        <taxon>Lophotrochozoa</taxon>
        <taxon>Platyhelminthes</taxon>
        <taxon>Trematoda</taxon>
        <taxon>Digenea</taxon>
        <taxon>Plagiorchiida</taxon>
        <taxon>Echinostomata</taxon>
        <taxon>Echinostomatoidea</taxon>
        <taxon>Fasciolidae</taxon>
        <taxon>Fasciolopsis</taxon>
    </lineage>
</organism>
<evidence type="ECO:0000256" key="1">
    <source>
        <dbReference type="ARBA" id="ARBA00001947"/>
    </source>
</evidence>
<dbReference type="Proteomes" id="UP000728185">
    <property type="component" value="Unassembled WGS sequence"/>
</dbReference>
<dbReference type="AlphaFoldDB" id="A0A8E0VJZ5"/>
<dbReference type="InterPro" id="IPR050821">
    <property type="entry name" value="Cytosolic_carboxypeptidase"/>
</dbReference>
<dbReference type="EMBL" id="LUCM01002129">
    <property type="protein sequence ID" value="KAA0197818.1"/>
    <property type="molecule type" value="Genomic_DNA"/>
</dbReference>
<keyword evidence="4" id="KW-1185">Reference proteome</keyword>
<feature type="domain" description="Cytosolic carboxypeptidase N-terminal" evidence="2">
    <location>
        <begin position="208"/>
        <end position="276"/>
    </location>
</feature>
<evidence type="ECO:0000313" key="4">
    <source>
        <dbReference type="Proteomes" id="UP000728185"/>
    </source>
</evidence>
<dbReference type="GO" id="GO:0004180">
    <property type="term" value="F:carboxypeptidase activity"/>
    <property type="evidence" value="ECO:0007669"/>
    <property type="project" value="UniProtKB-KW"/>
</dbReference>
<dbReference type="Gene3D" id="2.60.40.3120">
    <property type="match status" value="1"/>
</dbReference>
<dbReference type="InterPro" id="IPR040626">
    <property type="entry name" value="Pepdidase_M14_N"/>
</dbReference>
<evidence type="ECO:0000313" key="3">
    <source>
        <dbReference type="EMBL" id="KAA0197818.1"/>
    </source>
</evidence>
<comment type="cofactor">
    <cofactor evidence="1">
        <name>Zn(2+)</name>
        <dbReference type="ChEBI" id="CHEBI:29105"/>
    </cofactor>
</comment>
<dbReference type="PANTHER" id="PTHR12756:SF4">
    <property type="entry name" value="PEPTIDASE M14 CARBOXYPEPTIDASE A DOMAIN-CONTAINING PROTEIN"/>
    <property type="match status" value="1"/>
</dbReference>
<comment type="caution">
    <text evidence="3">The sequence shown here is derived from an EMBL/GenBank/DDBJ whole genome shotgun (WGS) entry which is preliminary data.</text>
</comment>
<gene>
    <name evidence="3" type="ORF">FBUS_06013</name>
</gene>